<dbReference type="Proteomes" id="UP001595974">
    <property type="component" value="Unassembled WGS sequence"/>
</dbReference>
<dbReference type="RefSeq" id="WP_255424921.1">
    <property type="nucleotide sequence ID" value="NZ_JBHSOG010000068.1"/>
</dbReference>
<accession>A0ABW1AV09</accession>
<organism evidence="1 2">
    <name type="scientific">Thauera sinica</name>
    <dbReference type="NCBI Taxonomy" id="2665146"/>
    <lineage>
        <taxon>Bacteria</taxon>
        <taxon>Pseudomonadati</taxon>
        <taxon>Pseudomonadota</taxon>
        <taxon>Betaproteobacteria</taxon>
        <taxon>Rhodocyclales</taxon>
        <taxon>Zoogloeaceae</taxon>
        <taxon>Thauera</taxon>
    </lineage>
</organism>
<reference evidence="2" key="1">
    <citation type="journal article" date="2019" name="Int. J. Syst. Evol. Microbiol.">
        <title>The Global Catalogue of Microorganisms (GCM) 10K type strain sequencing project: providing services to taxonomists for standard genome sequencing and annotation.</title>
        <authorList>
            <consortium name="The Broad Institute Genomics Platform"/>
            <consortium name="The Broad Institute Genome Sequencing Center for Infectious Disease"/>
            <person name="Wu L."/>
            <person name="Ma J."/>
        </authorList>
    </citation>
    <scope>NUCLEOTIDE SEQUENCE [LARGE SCALE GENOMIC DNA]</scope>
    <source>
        <strain evidence="2">SHR3</strain>
    </source>
</reference>
<gene>
    <name evidence="1" type="ORF">ACFPTN_16460</name>
</gene>
<keyword evidence="2" id="KW-1185">Reference proteome</keyword>
<evidence type="ECO:0000313" key="2">
    <source>
        <dbReference type="Proteomes" id="UP001595974"/>
    </source>
</evidence>
<proteinExistence type="predicted"/>
<dbReference type="EMBL" id="JBHSOG010000068">
    <property type="protein sequence ID" value="MFC5770974.1"/>
    <property type="molecule type" value="Genomic_DNA"/>
</dbReference>
<evidence type="ECO:0000313" key="1">
    <source>
        <dbReference type="EMBL" id="MFC5770974.1"/>
    </source>
</evidence>
<sequence>MNERRDLAAREVERLITATGVSPTEAREHCLILVMFRHGLRV</sequence>
<protein>
    <submittedName>
        <fullName evidence="1">Uncharacterized protein</fullName>
    </submittedName>
</protein>
<name>A0ABW1AV09_9RHOO</name>
<comment type="caution">
    <text evidence="1">The sequence shown here is derived from an EMBL/GenBank/DDBJ whole genome shotgun (WGS) entry which is preliminary data.</text>
</comment>